<comment type="caution">
    <text evidence="1">The sequence shown here is derived from an EMBL/GenBank/DDBJ whole genome shotgun (WGS) entry which is preliminary data.</text>
</comment>
<sequence length="128" mass="14125">MALTALLLRPELRYTLNLLPSFSNYTVPVKPISSPGSLDGAKANFSVNASTSDFWYFNTQPGVVGDSTALERAPAYYLYTLNEPNVSEELLRYIYWANAVPSAAENIDIFINGESISFVNGVSYNDKN</sequence>
<gene>
    <name evidence="1" type="ORF">CSIM01_00888</name>
</gene>
<name>A0A135S2M1_9PEZI</name>
<proteinExistence type="predicted"/>
<organism evidence="1 2">
    <name type="scientific">Colletotrichum simmondsii</name>
    <dbReference type="NCBI Taxonomy" id="703756"/>
    <lineage>
        <taxon>Eukaryota</taxon>
        <taxon>Fungi</taxon>
        <taxon>Dikarya</taxon>
        <taxon>Ascomycota</taxon>
        <taxon>Pezizomycotina</taxon>
        <taxon>Sordariomycetes</taxon>
        <taxon>Hypocreomycetidae</taxon>
        <taxon>Glomerellales</taxon>
        <taxon>Glomerellaceae</taxon>
        <taxon>Colletotrichum</taxon>
        <taxon>Colletotrichum acutatum species complex</taxon>
    </lineage>
</organism>
<accession>A0A135S2M1</accession>
<reference evidence="1 2" key="1">
    <citation type="submission" date="2014-02" db="EMBL/GenBank/DDBJ databases">
        <title>The genome sequence of Colletotrichum simmondsii CBS122122.</title>
        <authorList>
            <person name="Baroncelli R."/>
            <person name="Thon M.R."/>
        </authorList>
    </citation>
    <scope>NUCLEOTIDE SEQUENCE [LARGE SCALE GENOMIC DNA]</scope>
    <source>
        <strain evidence="1 2">CBS122122</strain>
    </source>
</reference>
<dbReference type="Proteomes" id="UP000070328">
    <property type="component" value="Unassembled WGS sequence"/>
</dbReference>
<dbReference type="AlphaFoldDB" id="A0A135S2M1"/>
<evidence type="ECO:0000313" key="1">
    <source>
        <dbReference type="EMBL" id="KXH30174.1"/>
    </source>
</evidence>
<protein>
    <submittedName>
        <fullName evidence="1">Uncharacterized protein</fullName>
    </submittedName>
</protein>
<keyword evidence="2" id="KW-1185">Reference proteome</keyword>
<dbReference type="EMBL" id="JFBX01000728">
    <property type="protein sequence ID" value="KXH30174.1"/>
    <property type="molecule type" value="Genomic_DNA"/>
</dbReference>
<evidence type="ECO:0000313" key="2">
    <source>
        <dbReference type="Proteomes" id="UP000070328"/>
    </source>
</evidence>